<feature type="region of interest" description="Disordered" evidence="1">
    <location>
        <begin position="111"/>
        <end position="130"/>
    </location>
</feature>
<dbReference type="InterPro" id="IPR031755">
    <property type="entry name" value="Inhibitor_I66"/>
</dbReference>
<dbReference type="EMBL" id="JAACJM010000119">
    <property type="protein sequence ID" value="KAF5344739.1"/>
    <property type="molecule type" value="Genomic_DNA"/>
</dbReference>
<gene>
    <name evidence="2" type="ORF">D9758_015294</name>
</gene>
<dbReference type="Pfam" id="PF16850">
    <property type="entry name" value="Inhibitor_I66"/>
    <property type="match status" value="1"/>
</dbReference>
<evidence type="ECO:0000256" key="1">
    <source>
        <dbReference type="SAM" id="MobiDB-lite"/>
    </source>
</evidence>
<dbReference type="GO" id="GO:0004867">
    <property type="term" value="F:serine-type endopeptidase inhibitor activity"/>
    <property type="evidence" value="ECO:0007669"/>
    <property type="project" value="InterPro"/>
</dbReference>
<reference evidence="2 3" key="1">
    <citation type="journal article" date="2020" name="ISME J.">
        <title>Uncovering the hidden diversity of litter-decomposition mechanisms in mushroom-forming fungi.</title>
        <authorList>
            <person name="Floudas D."/>
            <person name="Bentzer J."/>
            <person name="Ahren D."/>
            <person name="Johansson T."/>
            <person name="Persson P."/>
            <person name="Tunlid A."/>
        </authorList>
    </citation>
    <scope>NUCLEOTIDE SEQUENCE [LARGE SCALE GENOMIC DNA]</scope>
    <source>
        <strain evidence="2 3">CBS 291.85</strain>
    </source>
</reference>
<keyword evidence="3" id="KW-1185">Reference proteome</keyword>
<dbReference type="AlphaFoldDB" id="A0A8H5CNZ7"/>
<comment type="caution">
    <text evidence="2">The sequence shown here is derived from an EMBL/GenBank/DDBJ whole genome shotgun (WGS) entry which is preliminary data.</text>
</comment>
<name>A0A8H5CNZ7_9AGAR</name>
<proteinExistence type="predicted"/>
<accession>A0A8H5CNZ7</accession>
<protein>
    <submittedName>
        <fullName evidence="2">Uncharacterized protein</fullName>
    </submittedName>
</protein>
<dbReference type="OrthoDB" id="3439489at2759"/>
<dbReference type="Gene3D" id="2.80.10.50">
    <property type="match status" value="1"/>
</dbReference>
<evidence type="ECO:0000313" key="3">
    <source>
        <dbReference type="Proteomes" id="UP000559256"/>
    </source>
</evidence>
<dbReference type="CDD" id="cd23428">
    <property type="entry name" value="beta-trefoil_Ricin_SPI"/>
    <property type="match status" value="1"/>
</dbReference>
<dbReference type="Proteomes" id="UP000559256">
    <property type="component" value="Unassembled WGS sequence"/>
</dbReference>
<evidence type="ECO:0000313" key="2">
    <source>
        <dbReference type="EMBL" id="KAF5344739.1"/>
    </source>
</evidence>
<organism evidence="2 3">
    <name type="scientific">Tetrapyrgos nigripes</name>
    <dbReference type="NCBI Taxonomy" id="182062"/>
    <lineage>
        <taxon>Eukaryota</taxon>
        <taxon>Fungi</taxon>
        <taxon>Dikarya</taxon>
        <taxon>Basidiomycota</taxon>
        <taxon>Agaricomycotina</taxon>
        <taxon>Agaricomycetes</taxon>
        <taxon>Agaricomycetidae</taxon>
        <taxon>Agaricales</taxon>
        <taxon>Marasmiineae</taxon>
        <taxon>Marasmiaceae</taxon>
        <taxon>Tetrapyrgos</taxon>
    </lineage>
</organism>
<sequence length="145" mass="16203">MPFTPGLYVIRSVNDRSLIGRRIHEDRSLNPKAIVKHPENASNDRGLWEVTSTPDPDRYILLNKSAHTTNVGDLVMAVLLQVPPPEEWVIEPAPQSGPNRYRILNSDKNAGWLAPEGPPDQHVAIRPGNNDDPAFVFEILPQDDD</sequence>